<evidence type="ECO:0000313" key="1">
    <source>
        <dbReference type="EMBL" id="RJP14863.1"/>
    </source>
</evidence>
<dbReference type="Proteomes" id="UP000265882">
    <property type="component" value="Unassembled WGS sequence"/>
</dbReference>
<accession>A0A3A4MXP3</accession>
<evidence type="ECO:0008006" key="3">
    <source>
        <dbReference type="Google" id="ProtNLM"/>
    </source>
</evidence>
<sequence>MKVDDNVWNFFQKHLGYTDDEMKLFRGNPRNEEILSKTAAAADKTIVVEVVDSHGCNSHHKVGDKFYFDTGGNLLTKLCPKRVCMYALSGLERIVFGANELIYAGIDPNKMVFKRCGCTDVGLQCGGWGRIVMEARVEDRK</sequence>
<gene>
    <name evidence="1" type="ORF">C4520_20960</name>
</gene>
<evidence type="ECO:0000313" key="2">
    <source>
        <dbReference type="Proteomes" id="UP000265882"/>
    </source>
</evidence>
<reference evidence="1 2" key="1">
    <citation type="journal article" date="2017" name="ISME J.">
        <title>Energy and carbon metabolisms in a deep terrestrial subsurface fluid microbial community.</title>
        <authorList>
            <person name="Momper L."/>
            <person name="Jungbluth S.P."/>
            <person name="Lee M.D."/>
            <person name="Amend J.P."/>
        </authorList>
    </citation>
    <scope>NUCLEOTIDE SEQUENCE [LARGE SCALE GENOMIC DNA]</scope>
    <source>
        <strain evidence="1">SURF_5</strain>
    </source>
</reference>
<dbReference type="AlphaFoldDB" id="A0A3A4MXP3"/>
<dbReference type="EMBL" id="QZKU01000141">
    <property type="protein sequence ID" value="RJP14863.1"/>
    <property type="molecule type" value="Genomic_DNA"/>
</dbReference>
<organism evidence="1 2">
    <name type="scientific">Abyssobacteria bacterium (strain SURF_5)</name>
    <dbReference type="NCBI Taxonomy" id="2093360"/>
    <lineage>
        <taxon>Bacteria</taxon>
        <taxon>Pseudomonadati</taxon>
        <taxon>Candidatus Hydrogenedentota</taxon>
        <taxon>Candidatus Abyssobacteria</taxon>
    </lineage>
</organism>
<name>A0A3A4MXP3_ABYX5</name>
<comment type="caution">
    <text evidence="1">The sequence shown here is derived from an EMBL/GenBank/DDBJ whole genome shotgun (WGS) entry which is preliminary data.</text>
</comment>
<proteinExistence type="predicted"/>
<protein>
    <recommendedName>
        <fullName evidence="3">TIGR04076 family protein</fullName>
    </recommendedName>
</protein>